<comment type="similarity">
    <text evidence="1 4 5">Belongs to the Glu/Leu/Phe/Val dehydrogenases family.</text>
</comment>
<reference evidence="7 8" key="1">
    <citation type="submission" date="2022-06" db="EMBL/GenBank/DDBJ databases">
        <title>Paraconexibacter antarcticus.</title>
        <authorList>
            <person name="Kim C.S."/>
        </authorList>
    </citation>
    <scope>NUCLEOTIDE SEQUENCE [LARGE SCALE GENOMIC DNA]</scope>
    <source>
        <strain evidence="7 8">02-257</strain>
    </source>
</reference>
<dbReference type="PIRSF" id="PIRSF000185">
    <property type="entry name" value="Glu_DH"/>
    <property type="match status" value="1"/>
</dbReference>
<dbReference type="Pfam" id="PF02812">
    <property type="entry name" value="ELFV_dehydrog_N"/>
    <property type="match status" value="1"/>
</dbReference>
<keyword evidence="2 4" id="KW-0560">Oxidoreductase</keyword>
<evidence type="ECO:0000256" key="1">
    <source>
        <dbReference type="ARBA" id="ARBA00006382"/>
    </source>
</evidence>
<feature type="domain" description="Glutamate/phenylalanine/leucine/valine/L-tryptophan dehydrogenase C-terminal" evidence="6">
    <location>
        <begin position="199"/>
        <end position="429"/>
    </location>
</feature>
<dbReference type="EMBL" id="CP098502">
    <property type="protein sequence ID" value="UTI64757.1"/>
    <property type="molecule type" value="Genomic_DNA"/>
</dbReference>
<evidence type="ECO:0000256" key="4">
    <source>
        <dbReference type="PIRNR" id="PIRNR000185"/>
    </source>
</evidence>
<dbReference type="Gene3D" id="3.40.50.10860">
    <property type="entry name" value="Leucine Dehydrogenase, chain A, domain 1"/>
    <property type="match status" value="1"/>
</dbReference>
<dbReference type="InterPro" id="IPR033922">
    <property type="entry name" value="NAD_bind_Glu_DH"/>
</dbReference>
<dbReference type="SUPFAM" id="SSF53223">
    <property type="entry name" value="Aminoacid dehydrogenase-like, N-terminal domain"/>
    <property type="match status" value="1"/>
</dbReference>
<protein>
    <recommendedName>
        <fullName evidence="4">Glutamate dehydrogenase</fullName>
    </recommendedName>
</protein>
<evidence type="ECO:0000256" key="3">
    <source>
        <dbReference type="ARBA" id="ARBA00023027"/>
    </source>
</evidence>
<dbReference type="SMART" id="SM00839">
    <property type="entry name" value="ELFV_dehydrog"/>
    <property type="match status" value="1"/>
</dbReference>
<dbReference type="PANTHER" id="PTHR11606">
    <property type="entry name" value="GLUTAMATE DEHYDROGENASE"/>
    <property type="match status" value="1"/>
</dbReference>
<dbReference type="CDD" id="cd01076">
    <property type="entry name" value="NAD_bind_1_Glu_DH"/>
    <property type="match status" value="1"/>
</dbReference>
<evidence type="ECO:0000259" key="6">
    <source>
        <dbReference type="SMART" id="SM00839"/>
    </source>
</evidence>
<dbReference type="Gene3D" id="3.40.50.720">
    <property type="entry name" value="NAD(P)-binding Rossmann-like Domain"/>
    <property type="match status" value="1"/>
</dbReference>
<sequence>MTDVDQSPRVANASPHHPGAELSPYEIARHYFDVAATRLGLEDDVRAVVGSAYREVQVQIPIRQQDGKIHVYSGYRVQHNGARGPYKGGIRYHHEVDLDEVRALAALMSWKTAIVDIPFGGAKGGVNVDASTCTPDELQAITRSFIDKISKVLGPTRDIPAPDMNTNAQTMAWMMDEYGKLNGYTPAIVTGKPIALGGSLGREAATGRGVIMCFAQAAPALGLTPEGTRVVVQGFGNVGSWAARIVQDQGAKIVGVSDAFGAVQSEAGIDAHALHAHLAAGGRLVEFEGVDVITPDELLGLNCEILIPAALGGLINGSNADRIRAKAIIEGANGPTTPAADAILHDKGVFVVPDVLANAGGVVVSYFEWVQNLQHFKWSEAEVNERLGTIMARAYHEVAERAAGDAVPLRTAAFEIGIERVVSAAKTRGYIS</sequence>
<evidence type="ECO:0000313" key="8">
    <source>
        <dbReference type="Proteomes" id="UP001056035"/>
    </source>
</evidence>
<dbReference type="PANTHER" id="PTHR11606:SF24">
    <property type="entry name" value="NAD-SPECIFIC GLUTAMATE DEHYDROGENASE"/>
    <property type="match status" value="1"/>
</dbReference>
<dbReference type="SUPFAM" id="SSF51735">
    <property type="entry name" value="NAD(P)-binding Rossmann-fold domains"/>
    <property type="match status" value="1"/>
</dbReference>
<keyword evidence="8" id="KW-1185">Reference proteome</keyword>
<dbReference type="InterPro" id="IPR006096">
    <property type="entry name" value="Glu/Leu/Phe/Val/Trp_DH_C"/>
</dbReference>
<dbReference type="PRINTS" id="PR00082">
    <property type="entry name" value="GLFDHDRGNASE"/>
</dbReference>
<organism evidence="7 8">
    <name type="scientific">Paraconexibacter antarcticus</name>
    <dbReference type="NCBI Taxonomy" id="2949664"/>
    <lineage>
        <taxon>Bacteria</taxon>
        <taxon>Bacillati</taxon>
        <taxon>Actinomycetota</taxon>
        <taxon>Thermoleophilia</taxon>
        <taxon>Solirubrobacterales</taxon>
        <taxon>Paraconexibacteraceae</taxon>
        <taxon>Paraconexibacter</taxon>
    </lineage>
</organism>
<dbReference type="Pfam" id="PF00208">
    <property type="entry name" value="ELFV_dehydrog"/>
    <property type="match status" value="1"/>
</dbReference>
<dbReference type="InterPro" id="IPR006095">
    <property type="entry name" value="Glu/Leu/Phe/Val/Trp_DH"/>
</dbReference>
<dbReference type="InterPro" id="IPR006097">
    <property type="entry name" value="Glu/Leu/Phe/Val/Trp_DH_dimer"/>
</dbReference>
<dbReference type="InterPro" id="IPR014362">
    <property type="entry name" value="Glu_DH"/>
</dbReference>
<evidence type="ECO:0000256" key="5">
    <source>
        <dbReference type="RuleBase" id="RU004417"/>
    </source>
</evidence>
<name>A0ABY5DV88_9ACTN</name>
<dbReference type="InterPro" id="IPR046346">
    <property type="entry name" value="Aminoacid_DH-like_N_sf"/>
</dbReference>
<keyword evidence="3" id="KW-0520">NAD</keyword>
<evidence type="ECO:0000313" key="7">
    <source>
        <dbReference type="EMBL" id="UTI64757.1"/>
    </source>
</evidence>
<gene>
    <name evidence="7" type="ORF">NBH00_00775</name>
</gene>
<proteinExistence type="inferred from homology"/>
<dbReference type="Proteomes" id="UP001056035">
    <property type="component" value="Chromosome"/>
</dbReference>
<evidence type="ECO:0000256" key="2">
    <source>
        <dbReference type="ARBA" id="ARBA00023002"/>
    </source>
</evidence>
<dbReference type="RefSeq" id="WP_254571455.1">
    <property type="nucleotide sequence ID" value="NZ_CP098502.1"/>
</dbReference>
<accession>A0ABY5DV88</accession>
<dbReference type="InterPro" id="IPR036291">
    <property type="entry name" value="NAD(P)-bd_dom_sf"/>
</dbReference>